<dbReference type="InterPro" id="IPR023620">
    <property type="entry name" value="SmpB"/>
</dbReference>
<dbReference type="Pfam" id="PF01668">
    <property type="entry name" value="SmpB"/>
    <property type="match status" value="1"/>
</dbReference>
<dbReference type="EMBL" id="FQZU01000006">
    <property type="protein sequence ID" value="SHJ34572.1"/>
    <property type="molecule type" value="Genomic_DNA"/>
</dbReference>
<dbReference type="GO" id="GO:0070930">
    <property type="term" value="P:trans-translation-dependent protein tagging"/>
    <property type="evidence" value="ECO:0007669"/>
    <property type="project" value="TreeGrafter"/>
</dbReference>
<dbReference type="HAMAP" id="MF_00023">
    <property type="entry name" value="SmpB"/>
    <property type="match status" value="1"/>
</dbReference>
<comment type="similarity">
    <text evidence="3">Belongs to the SmpB family.</text>
</comment>
<evidence type="ECO:0000313" key="6">
    <source>
        <dbReference type="Proteomes" id="UP000183994"/>
    </source>
</evidence>
<dbReference type="STRING" id="1121393.SAMN02745216_01502"/>
<protein>
    <recommendedName>
        <fullName evidence="3">SsrA-binding protein</fullName>
    </recommendedName>
    <alternativeName>
        <fullName evidence="3">Small protein B</fullName>
    </alternativeName>
</protein>
<dbReference type="SUPFAM" id="SSF74982">
    <property type="entry name" value="Small protein B (SmpB)"/>
    <property type="match status" value="1"/>
</dbReference>
<sequence>MSKRPEHTKLVCQNRKARHDYHIDDRFEAGMVLTGTEVKSLREGRANLKDSYARVKNGELWLHQFHISEYPFAYYNNHEPLRIRKLLMHKQEIKRLTGKINERGFSLIPLEVYFSRGKAKVTLALARGKKAYDKRQDIKKREGQREMDRIKKDKGKGDY</sequence>
<keyword evidence="6" id="KW-1185">Reference proteome</keyword>
<evidence type="ECO:0000256" key="3">
    <source>
        <dbReference type="HAMAP-Rule" id="MF_00023"/>
    </source>
</evidence>
<dbReference type="CDD" id="cd09294">
    <property type="entry name" value="SmpB"/>
    <property type="match status" value="1"/>
</dbReference>
<dbReference type="Gene3D" id="2.40.280.10">
    <property type="match status" value="1"/>
</dbReference>
<gene>
    <name evidence="3" type="primary">smpB</name>
    <name evidence="5" type="ORF">SAMN02745216_01502</name>
</gene>
<keyword evidence="1 3" id="KW-0963">Cytoplasm</keyword>
<name>A0A1M6IJB9_9BACT</name>
<feature type="region of interest" description="Disordered" evidence="4">
    <location>
        <begin position="134"/>
        <end position="159"/>
    </location>
</feature>
<dbReference type="GO" id="GO:0003723">
    <property type="term" value="F:RNA binding"/>
    <property type="evidence" value="ECO:0007669"/>
    <property type="project" value="UniProtKB-UniRule"/>
</dbReference>
<dbReference type="GO" id="GO:0005829">
    <property type="term" value="C:cytosol"/>
    <property type="evidence" value="ECO:0007669"/>
    <property type="project" value="TreeGrafter"/>
</dbReference>
<dbReference type="GO" id="GO:0070929">
    <property type="term" value="P:trans-translation"/>
    <property type="evidence" value="ECO:0007669"/>
    <property type="project" value="UniProtKB-UniRule"/>
</dbReference>
<evidence type="ECO:0000256" key="2">
    <source>
        <dbReference type="ARBA" id="ARBA00022884"/>
    </source>
</evidence>
<dbReference type="RefSeq" id="WP_073474550.1">
    <property type="nucleotide sequence ID" value="NZ_FQZU01000006.1"/>
</dbReference>
<dbReference type="AlphaFoldDB" id="A0A1M6IJB9"/>
<dbReference type="InterPro" id="IPR020081">
    <property type="entry name" value="SsrA-bd_prot_CS"/>
</dbReference>
<accession>A0A1M6IJB9</accession>
<evidence type="ECO:0000256" key="1">
    <source>
        <dbReference type="ARBA" id="ARBA00022490"/>
    </source>
</evidence>
<dbReference type="InterPro" id="IPR000037">
    <property type="entry name" value="SsrA-bd_prot"/>
</dbReference>
<organism evidence="5 6">
    <name type="scientific">Desulfatibacillum alkenivorans DSM 16219</name>
    <dbReference type="NCBI Taxonomy" id="1121393"/>
    <lineage>
        <taxon>Bacteria</taxon>
        <taxon>Pseudomonadati</taxon>
        <taxon>Thermodesulfobacteriota</taxon>
        <taxon>Desulfobacteria</taxon>
        <taxon>Desulfobacterales</taxon>
        <taxon>Desulfatibacillaceae</taxon>
        <taxon>Desulfatibacillum</taxon>
    </lineage>
</organism>
<dbReference type="PANTHER" id="PTHR30308">
    <property type="entry name" value="TMRNA-BINDING COMPONENT OF TRANS-TRANSLATION TAGGING COMPLEX"/>
    <property type="match status" value="1"/>
</dbReference>
<evidence type="ECO:0000313" key="5">
    <source>
        <dbReference type="EMBL" id="SHJ34572.1"/>
    </source>
</evidence>
<dbReference type="PANTHER" id="PTHR30308:SF2">
    <property type="entry name" value="SSRA-BINDING PROTEIN"/>
    <property type="match status" value="1"/>
</dbReference>
<comment type="function">
    <text evidence="3">Required for rescue of stalled ribosomes mediated by trans-translation. Binds to transfer-messenger RNA (tmRNA), required for stable association of tmRNA with ribosomes. tmRNA and SmpB together mimic tRNA shape, replacing the anticodon stem-loop with SmpB. tmRNA is encoded by the ssrA gene; the 2 termini fold to resemble tRNA(Ala) and it encodes a 'tag peptide', a short internal open reading frame. During trans-translation Ala-aminoacylated tmRNA acts like a tRNA, entering the A-site of stalled ribosomes, displacing the stalled mRNA. The ribosome then switches to translate the ORF on the tmRNA; the nascent peptide is terminated with the 'tag peptide' encoded by the tmRNA and targeted for degradation. The ribosome is freed to recommence translation, which seems to be the essential function of trans-translation.</text>
</comment>
<evidence type="ECO:0000256" key="4">
    <source>
        <dbReference type="SAM" id="MobiDB-lite"/>
    </source>
</evidence>
<dbReference type="OrthoDB" id="9805462at2"/>
<dbReference type="Proteomes" id="UP000183994">
    <property type="component" value="Unassembled WGS sequence"/>
</dbReference>
<comment type="subcellular location">
    <subcellularLocation>
        <location evidence="3">Cytoplasm</location>
    </subcellularLocation>
    <text evidence="3">The tmRNA-SmpB complex associates with stalled 70S ribosomes.</text>
</comment>
<proteinExistence type="inferred from homology"/>
<dbReference type="PROSITE" id="PS01317">
    <property type="entry name" value="SSRP"/>
    <property type="match status" value="1"/>
</dbReference>
<reference evidence="6" key="1">
    <citation type="submission" date="2016-11" db="EMBL/GenBank/DDBJ databases">
        <authorList>
            <person name="Varghese N."/>
            <person name="Submissions S."/>
        </authorList>
    </citation>
    <scope>NUCLEOTIDE SEQUENCE [LARGE SCALE GENOMIC DNA]</scope>
    <source>
        <strain evidence="6">DSM 16219</strain>
    </source>
</reference>
<dbReference type="NCBIfam" id="TIGR00086">
    <property type="entry name" value="smpB"/>
    <property type="match status" value="1"/>
</dbReference>
<dbReference type="NCBIfam" id="NF003843">
    <property type="entry name" value="PRK05422.1"/>
    <property type="match status" value="1"/>
</dbReference>
<keyword evidence="2 3" id="KW-0694">RNA-binding</keyword>